<organism evidence="4 5">
    <name type="scientific">Geothermobacter hydrogeniphilus</name>
    <dbReference type="NCBI Taxonomy" id="1969733"/>
    <lineage>
        <taxon>Bacteria</taxon>
        <taxon>Pseudomonadati</taxon>
        <taxon>Thermodesulfobacteriota</taxon>
        <taxon>Desulfuromonadia</taxon>
        <taxon>Desulfuromonadales</taxon>
        <taxon>Geothermobacteraceae</taxon>
        <taxon>Geothermobacter</taxon>
    </lineage>
</organism>
<evidence type="ECO:0000313" key="4">
    <source>
        <dbReference type="EMBL" id="PNU20895.1"/>
    </source>
</evidence>
<dbReference type="PROSITE" id="PS51000">
    <property type="entry name" value="HTH_DEOR_2"/>
    <property type="match status" value="1"/>
</dbReference>
<proteinExistence type="predicted"/>
<dbReference type="SUPFAM" id="SSF46785">
    <property type="entry name" value="Winged helix' DNA-binding domain"/>
    <property type="match status" value="1"/>
</dbReference>
<name>A0A2K2HC48_9BACT</name>
<evidence type="ECO:0000256" key="2">
    <source>
        <dbReference type="ARBA" id="ARBA00023163"/>
    </source>
</evidence>
<evidence type="ECO:0000256" key="1">
    <source>
        <dbReference type="ARBA" id="ARBA00023015"/>
    </source>
</evidence>
<dbReference type="AlphaFoldDB" id="A0A2K2HC48"/>
<dbReference type="OrthoDB" id="9813719at2"/>
<feature type="domain" description="HTH deoR-type" evidence="3">
    <location>
        <begin position="1"/>
        <end position="49"/>
    </location>
</feature>
<keyword evidence="1" id="KW-0805">Transcription regulation</keyword>
<dbReference type="GO" id="GO:0003700">
    <property type="term" value="F:DNA-binding transcription factor activity"/>
    <property type="evidence" value="ECO:0007669"/>
    <property type="project" value="InterPro"/>
</dbReference>
<protein>
    <recommendedName>
        <fullName evidence="3">HTH deoR-type domain-containing protein</fullName>
    </recommendedName>
</protein>
<dbReference type="Pfam" id="PF08220">
    <property type="entry name" value="HTH_DeoR"/>
    <property type="match status" value="1"/>
</dbReference>
<dbReference type="Gene3D" id="1.10.10.10">
    <property type="entry name" value="Winged helix-like DNA-binding domain superfamily/Winged helix DNA-binding domain"/>
    <property type="match status" value="1"/>
</dbReference>
<evidence type="ECO:0000259" key="3">
    <source>
        <dbReference type="PROSITE" id="PS51000"/>
    </source>
</evidence>
<comment type="caution">
    <text evidence="4">The sequence shown here is derived from an EMBL/GenBank/DDBJ whole genome shotgun (WGS) entry which is preliminary data.</text>
</comment>
<reference evidence="4 5" key="1">
    <citation type="journal article" date="2018" name="Genome Announc.">
        <title>Genome Sequence of Geothermobacter sp. HR-1 Iron Reducer from the Loihi Seamount.</title>
        <authorList>
            <person name="Smith H."/>
            <person name="Abuyen K."/>
            <person name="Tremblay J."/>
            <person name="Savalia P."/>
            <person name="Perez-Rodriguez I."/>
            <person name="Emerson D."/>
            <person name="Tully B."/>
            <person name="Amend J."/>
        </authorList>
    </citation>
    <scope>NUCLEOTIDE SEQUENCE [LARGE SCALE GENOMIC DNA]</scope>
    <source>
        <strain evidence="4 5">HR-1</strain>
    </source>
</reference>
<dbReference type="InterPro" id="IPR036390">
    <property type="entry name" value="WH_DNA-bd_sf"/>
</dbReference>
<dbReference type="EMBL" id="PPFX01000007">
    <property type="protein sequence ID" value="PNU20895.1"/>
    <property type="molecule type" value="Genomic_DNA"/>
</dbReference>
<keyword evidence="2" id="KW-0804">Transcription</keyword>
<evidence type="ECO:0000313" key="5">
    <source>
        <dbReference type="Proteomes" id="UP000236340"/>
    </source>
</evidence>
<dbReference type="InterPro" id="IPR001034">
    <property type="entry name" value="DeoR_HTH"/>
</dbReference>
<sequence length="55" mass="6267">MLKACRDKSTITIPELAVLIGITERSIERNIQKLQAQGLLRRVGGRKEGYWEVVE</sequence>
<dbReference type="Proteomes" id="UP000236340">
    <property type="component" value="Unassembled WGS sequence"/>
</dbReference>
<accession>A0A2K2HC48</accession>
<dbReference type="InterPro" id="IPR036388">
    <property type="entry name" value="WH-like_DNA-bd_sf"/>
</dbReference>
<gene>
    <name evidence="4" type="ORF">C2E25_04710</name>
</gene>